<dbReference type="EMBL" id="LKBG01000251">
    <property type="protein sequence ID" value="KQB34209.1"/>
    <property type="molecule type" value="Genomic_DNA"/>
</dbReference>
<dbReference type="SMART" id="SM00382">
    <property type="entry name" value="AAA"/>
    <property type="match status" value="1"/>
</dbReference>
<keyword evidence="7" id="KW-1185">Reference proteome</keyword>
<dbReference type="InterPro" id="IPR003593">
    <property type="entry name" value="AAA+_ATPase"/>
</dbReference>
<dbReference type="AlphaFoldDB" id="A0A0Q0VSA0"/>
<evidence type="ECO:0000256" key="4">
    <source>
        <dbReference type="ARBA" id="ARBA00022840"/>
    </source>
</evidence>
<dbReference type="PROSITE" id="PS50893">
    <property type="entry name" value="ABC_TRANSPORTER_2"/>
    <property type="match status" value="1"/>
</dbReference>
<dbReference type="Gene3D" id="3.40.50.300">
    <property type="entry name" value="P-loop containing nucleotide triphosphate hydrolases"/>
    <property type="match status" value="1"/>
</dbReference>
<sequence length="223" mass="24972">MEIRGPGMVGYLGTNGAGKTTTMKLFVNLIHPTSGSVFINGINVHENPVRALKNISALISDPEPYKYYSIKEFLYIVGSIKELDKSDIREYMDVFSKRFHLDNMDIRIGKLSKGNKRKVMILAALMGNPEIILLDEPSDGLDPIESRELRNILNEIKKTSLIFMSSHLMYEVSETCDRIIIINNGRVIANNETAKIINMMGGNRIGPEELENAFFKYAGGGLK</sequence>
<dbReference type="SUPFAM" id="SSF52540">
    <property type="entry name" value="P-loop containing nucleoside triphosphate hydrolases"/>
    <property type="match status" value="1"/>
</dbReference>
<evidence type="ECO:0000256" key="1">
    <source>
        <dbReference type="ARBA" id="ARBA00005417"/>
    </source>
</evidence>
<proteinExistence type="inferred from homology"/>
<dbReference type="GO" id="GO:0005524">
    <property type="term" value="F:ATP binding"/>
    <property type="evidence" value="ECO:0007669"/>
    <property type="project" value="UniProtKB-KW"/>
</dbReference>
<dbReference type="PANTHER" id="PTHR42711">
    <property type="entry name" value="ABC TRANSPORTER ATP-BINDING PROTEIN"/>
    <property type="match status" value="1"/>
</dbReference>
<name>A0A0Q0VSA0_9ARCH</name>
<accession>A0A0Q0VSA0</accession>
<gene>
    <name evidence="6" type="ORF">AOG54_05490</name>
</gene>
<dbReference type="InterPro" id="IPR003439">
    <property type="entry name" value="ABC_transporter-like_ATP-bd"/>
</dbReference>
<protein>
    <recommendedName>
        <fullName evidence="5">ABC transporter domain-containing protein</fullName>
    </recommendedName>
</protein>
<dbReference type="InterPro" id="IPR050763">
    <property type="entry name" value="ABC_transporter_ATP-binding"/>
</dbReference>
<keyword evidence="3" id="KW-0547">Nucleotide-binding</keyword>
<evidence type="ECO:0000259" key="5">
    <source>
        <dbReference type="PROSITE" id="PS50893"/>
    </source>
</evidence>
<dbReference type="Proteomes" id="UP000050320">
    <property type="component" value="Unassembled WGS sequence"/>
</dbReference>
<comment type="caution">
    <text evidence="6">The sequence shown here is derived from an EMBL/GenBank/DDBJ whole genome shotgun (WGS) entry which is preliminary data.</text>
</comment>
<dbReference type="PANTHER" id="PTHR42711:SF5">
    <property type="entry name" value="ABC TRANSPORTER ATP-BINDING PROTEIN NATA"/>
    <property type="match status" value="1"/>
</dbReference>
<dbReference type="Pfam" id="PF00005">
    <property type="entry name" value="ABC_tran"/>
    <property type="match status" value="1"/>
</dbReference>
<dbReference type="InterPro" id="IPR017871">
    <property type="entry name" value="ABC_transporter-like_CS"/>
</dbReference>
<dbReference type="PROSITE" id="PS00211">
    <property type="entry name" value="ABC_TRANSPORTER_1"/>
    <property type="match status" value="1"/>
</dbReference>
<feature type="domain" description="ABC transporter" evidence="5">
    <location>
        <begin position="3"/>
        <end position="209"/>
    </location>
</feature>
<dbReference type="CDD" id="cd03230">
    <property type="entry name" value="ABC_DR_subfamily_A"/>
    <property type="match status" value="1"/>
</dbReference>
<comment type="similarity">
    <text evidence="1">Belongs to the ABC transporter superfamily.</text>
</comment>
<evidence type="ECO:0000313" key="6">
    <source>
        <dbReference type="EMBL" id="KQB34209.1"/>
    </source>
</evidence>
<dbReference type="InterPro" id="IPR027417">
    <property type="entry name" value="P-loop_NTPase"/>
</dbReference>
<keyword evidence="4" id="KW-0067">ATP-binding</keyword>
<evidence type="ECO:0000256" key="3">
    <source>
        <dbReference type="ARBA" id="ARBA00022741"/>
    </source>
</evidence>
<evidence type="ECO:0000256" key="2">
    <source>
        <dbReference type="ARBA" id="ARBA00022448"/>
    </source>
</evidence>
<organism evidence="6 7">
    <name type="scientific">Acidiplasma aeolicum</name>
    <dbReference type="NCBI Taxonomy" id="507754"/>
    <lineage>
        <taxon>Archaea</taxon>
        <taxon>Methanobacteriati</taxon>
        <taxon>Thermoplasmatota</taxon>
        <taxon>Thermoplasmata</taxon>
        <taxon>Thermoplasmatales</taxon>
        <taxon>Ferroplasmaceae</taxon>
        <taxon>Acidiplasma</taxon>
    </lineage>
</organism>
<keyword evidence="2" id="KW-0813">Transport</keyword>
<reference evidence="6 7" key="1">
    <citation type="submission" date="2015-09" db="EMBL/GenBank/DDBJ databases">
        <title>Heavy metals and arsenic resistance mechanisms in polyextremophilic archaea of the family Ferroplasmaceae.</title>
        <authorList>
            <person name="Bulaev A.G."/>
            <person name="Kanygina A.V."/>
        </authorList>
    </citation>
    <scope>NUCLEOTIDE SEQUENCE [LARGE SCALE GENOMIC DNA]</scope>
    <source>
        <strain evidence="6 7">VT</strain>
    </source>
</reference>
<evidence type="ECO:0000313" key="7">
    <source>
        <dbReference type="Proteomes" id="UP000050320"/>
    </source>
</evidence>
<dbReference type="GO" id="GO:0016887">
    <property type="term" value="F:ATP hydrolysis activity"/>
    <property type="evidence" value="ECO:0007669"/>
    <property type="project" value="InterPro"/>
</dbReference>